<organism evidence="2 3">
    <name type="scientific">Paenibacillus aurantiacus</name>
    <dbReference type="NCBI Taxonomy" id="1936118"/>
    <lineage>
        <taxon>Bacteria</taxon>
        <taxon>Bacillati</taxon>
        <taxon>Bacillota</taxon>
        <taxon>Bacilli</taxon>
        <taxon>Bacillales</taxon>
        <taxon>Paenibacillaceae</taxon>
        <taxon>Paenibacillus</taxon>
    </lineage>
</organism>
<dbReference type="InterPro" id="IPR006045">
    <property type="entry name" value="Cupin_1"/>
</dbReference>
<evidence type="ECO:0000259" key="1">
    <source>
        <dbReference type="SMART" id="SM00835"/>
    </source>
</evidence>
<dbReference type="RefSeq" id="WP_377497093.1">
    <property type="nucleotide sequence ID" value="NZ_JBHMDO010000033.1"/>
</dbReference>
<dbReference type="SMART" id="SM00835">
    <property type="entry name" value="Cupin_1"/>
    <property type="match status" value="1"/>
</dbReference>
<sequence length="191" mass="21491">MTTEGVTNKGSMQPVNLSFDLSSSPYFVKDNRNYILYQTSNQFPPMQNLSLVEVRLSKGHSVEPHWHPNANELLYVADGEIVEEIFNPDAQQVLRYRLCPGQTVYIPTGWWHWTIAVAEQSRLVVTFDNREFESVFGSDILRKTPPEVMQAVYGVNAAAWKEVIAPITNTVIIGPPDDGGIRWRIGSKGSP</sequence>
<accession>A0ABV5KUP6</accession>
<dbReference type="InterPro" id="IPR011051">
    <property type="entry name" value="RmlC_Cupin_sf"/>
</dbReference>
<name>A0ABV5KUP6_9BACL</name>
<dbReference type="CDD" id="cd20306">
    <property type="entry name" value="cupin_OxDC-like"/>
    <property type="match status" value="1"/>
</dbReference>
<evidence type="ECO:0000313" key="3">
    <source>
        <dbReference type="Proteomes" id="UP001589747"/>
    </source>
</evidence>
<dbReference type="Gene3D" id="2.60.120.10">
    <property type="entry name" value="Jelly Rolls"/>
    <property type="match status" value="1"/>
</dbReference>
<dbReference type="EMBL" id="JBHMDO010000033">
    <property type="protein sequence ID" value="MFB9328108.1"/>
    <property type="molecule type" value="Genomic_DNA"/>
</dbReference>
<gene>
    <name evidence="2" type="ORF">ACFFSY_19445</name>
</gene>
<dbReference type="PANTHER" id="PTHR31189">
    <property type="entry name" value="OS03G0336100 PROTEIN-RELATED"/>
    <property type="match status" value="1"/>
</dbReference>
<feature type="domain" description="Cupin type-1" evidence="1">
    <location>
        <begin position="26"/>
        <end position="161"/>
    </location>
</feature>
<dbReference type="Pfam" id="PF00190">
    <property type="entry name" value="Cupin_1"/>
    <property type="match status" value="1"/>
</dbReference>
<dbReference type="Proteomes" id="UP001589747">
    <property type="component" value="Unassembled WGS sequence"/>
</dbReference>
<keyword evidence="3" id="KW-1185">Reference proteome</keyword>
<dbReference type="InterPro" id="IPR050253">
    <property type="entry name" value="Seed_Storage-Functional"/>
</dbReference>
<reference evidence="2 3" key="1">
    <citation type="submission" date="2024-09" db="EMBL/GenBank/DDBJ databases">
        <authorList>
            <person name="Sun Q."/>
            <person name="Mori K."/>
        </authorList>
    </citation>
    <scope>NUCLEOTIDE SEQUENCE [LARGE SCALE GENOMIC DNA]</scope>
    <source>
        <strain evidence="2 3">TISTR 2452</strain>
    </source>
</reference>
<evidence type="ECO:0000313" key="2">
    <source>
        <dbReference type="EMBL" id="MFB9328108.1"/>
    </source>
</evidence>
<dbReference type="InterPro" id="IPR014710">
    <property type="entry name" value="RmlC-like_jellyroll"/>
</dbReference>
<dbReference type="SUPFAM" id="SSF51182">
    <property type="entry name" value="RmlC-like cupins"/>
    <property type="match status" value="1"/>
</dbReference>
<comment type="caution">
    <text evidence="2">The sequence shown here is derived from an EMBL/GenBank/DDBJ whole genome shotgun (WGS) entry which is preliminary data.</text>
</comment>
<protein>
    <submittedName>
        <fullName evidence="2">Cupin domain-containing protein</fullName>
    </submittedName>
</protein>
<proteinExistence type="predicted"/>